<evidence type="ECO:0000313" key="1">
    <source>
        <dbReference type="EMBL" id="RGM58120.1"/>
    </source>
</evidence>
<evidence type="ECO:0008006" key="3">
    <source>
        <dbReference type="Google" id="ProtNLM"/>
    </source>
</evidence>
<comment type="caution">
    <text evidence="1">The sequence shown here is derived from an EMBL/GenBank/DDBJ whole genome shotgun (WGS) entry which is preliminary data.</text>
</comment>
<sequence length="300" mass="35723">MPVTLCFIKDKHKVMEHKILLETYFAGLLQKVEWQIQEYEDTATDTLTLCRLCVDYLQEILGELKTFIISYPFASTEEEIHFFKELKPLLASKIIYYNTVYKIEVRFPSGSEDVQRDYLLSETDRISRSFQRNLAFYQYHRTKATYLDRQYFMRGKPDIQIIVDSFYYETDPQFSTSHDFKVAKILANELLEIYLTNRLHELERREQRKRVKNGFTGKVLRWTGTKRALVELVYALHACGCLNKGTVDIKEIVAYFEYVFDIDLGDFYHTYMELKAKTKDRTGFLSTLKDRLLLRMREQD</sequence>
<dbReference type="AlphaFoldDB" id="A0A3E4XR43"/>
<protein>
    <recommendedName>
        <fullName evidence="3">RteC protein</fullName>
    </recommendedName>
</protein>
<dbReference type="EMBL" id="QSTL01000002">
    <property type="protein sequence ID" value="RGM58120.1"/>
    <property type="molecule type" value="Genomic_DNA"/>
</dbReference>
<dbReference type="RefSeq" id="WP_117749031.1">
    <property type="nucleotide sequence ID" value="NZ_QSTL01000002.1"/>
</dbReference>
<gene>
    <name evidence="1" type="ORF">DXC07_04960</name>
</gene>
<dbReference type="InterPro" id="IPR018534">
    <property type="entry name" value="Tet_reg_excision_RteC"/>
</dbReference>
<name>A0A3E4XR43_BACUN</name>
<accession>A0A3E4XR43</accession>
<dbReference type="Proteomes" id="UP000261295">
    <property type="component" value="Unassembled WGS sequence"/>
</dbReference>
<evidence type="ECO:0000313" key="2">
    <source>
        <dbReference type="Proteomes" id="UP000261295"/>
    </source>
</evidence>
<reference evidence="1 2" key="1">
    <citation type="submission" date="2018-08" db="EMBL/GenBank/DDBJ databases">
        <title>A genome reference for cultivated species of the human gut microbiota.</title>
        <authorList>
            <person name="Zou Y."/>
            <person name="Xue W."/>
            <person name="Luo G."/>
        </authorList>
    </citation>
    <scope>NUCLEOTIDE SEQUENCE [LARGE SCALE GENOMIC DNA]</scope>
    <source>
        <strain evidence="1 2">OM07-9</strain>
    </source>
</reference>
<dbReference type="Pfam" id="PF09357">
    <property type="entry name" value="RteC"/>
    <property type="match status" value="1"/>
</dbReference>
<organism evidence="1 2">
    <name type="scientific">Bacteroides uniformis</name>
    <dbReference type="NCBI Taxonomy" id="820"/>
    <lineage>
        <taxon>Bacteria</taxon>
        <taxon>Pseudomonadati</taxon>
        <taxon>Bacteroidota</taxon>
        <taxon>Bacteroidia</taxon>
        <taxon>Bacteroidales</taxon>
        <taxon>Bacteroidaceae</taxon>
        <taxon>Bacteroides</taxon>
    </lineage>
</organism>
<proteinExistence type="predicted"/>